<evidence type="ECO:0000313" key="2">
    <source>
        <dbReference type="EMBL" id="GGW71857.1"/>
    </source>
</evidence>
<evidence type="ECO:0000259" key="1">
    <source>
        <dbReference type="Pfam" id="PF19576"/>
    </source>
</evidence>
<organism evidence="2 3">
    <name type="scientific">Alishewanella tabrizica</name>
    <dbReference type="NCBI Taxonomy" id="671278"/>
    <lineage>
        <taxon>Bacteria</taxon>
        <taxon>Pseudomonadati</taxon>
        <taxon>Pseudomonadota</taxon>
        <taxon>Gammaproteobacteria</taxon>
        <taxon>Alteromonadales</taxon>
        <taxon>Alteromonadaceae</taxon>
        <taxon>Alishewanella</taxon>
    </lineage>
</organism>
<dbReference type="InterPro" id="IPR045746">
    <property type="entry name" value="ACT14924-like_Acyltransf_dom"/>
</dbReference>
<feature type="domain" description="Putative acyltransferase ACT14924-like acyltransferase" evidence="1">
    <location>
        <begin position="257"/>
        <end position="497"/>
    </location>
</feature>
<dbReference type="Proteomes" id="UP000634667">
    <property type="component" value="Unassembled WGS sequence"/>
</dbReference>
<protein>
    <recommendedName>
        <fullName evidence="1">Putative acyltransferase ACT14924-like acyltransferase domain-containing protein</fullName>
    </recommendedName>
</protein>
<dbReference type="InterPro" id="IPR008551">
    <property type="entry name" value="TANGO2"/>
</dbReference>
<accession>A0ABQ2WSQ1</accession>
<dbReference type="RefSeq" id="WP_189484049.1">
    <property type="nucleotide sequence ID" value="NZ_BMYR01000015.1"/>
</dbReference>
<comment type="caution">
    <text evidence="2">The sequence shown here is derived from an EMBL/GenBank/DDBJ whole genome shotgun (WGS) entry which is preliminary data.</text>
</comment>
<keyword evidence="3" id="KW-1185">Reference proteome</keyword>
<dbReference type="Pfam" id="PF19576">
    <property type="entry name" value="Acyltransf_2"/>
    <property type="match status" value="1"/>
</dbReference>
<proteinExistence type="predicted"/>
<dbReference type="EMBL" id="BMYR01000015">
    <property type="protein sequence ID" value="GGW71857.1"/>
    <property type="molecule type" value="Genomic_DNA"/>
</dbReference>
<gene>
    <name evidence="2" type="ORF">GCM10008111_29890</name>
</gene>
<reference evidence="3" key="1">
    <citation type="journal article" date="2019" name="Int. J. Syst. Evol. Microbiol.">
        <title>The Global Catalogue of Microorganisms (GCM) 10K type strain sequencing project: providing services to taxonomists for standard genome sequencing and annotation.</title>
        <authorList>
            <consortium name="The Broad Institute Genomics Platform"/>
            <consortium name="The Broad Institute Genome Sequencing Center for Infectious Disease"/>
            <person name="Wu L."/>
            <person name="Ma J."/>
        </authorList>
    </citation>
    <scope>NUCLEOTIDE SEQUENCE [LARGE SCALE GENOMIC DNA]</scope>
    <source>
        <strain evidence="3">KCTC 23723</strain>
    </source>
</reference>
<sequence>MCTLSWQYQADGLHLVFNRDEQVTRPIALLPQTVTERGIAAMMPIDPQGGGTWLAVNERGQVWCLLNDYASLKSKPAAGGRSRGLLVKQLAHCANRQQQDAIMQQDKLQGYAPFNLLLFANWQEPEQWHWDGQQLKQYFAVCSPVSSSGRWPRLIPALRRWYWRAKVSPATTAAQLLEIQRTAKPINSFIGIAMQRASTQTVSTSYVHLHAQGASLKYWAGHPRQQSQQATCEVALSWSQTCPPRYSGFQPLALPAVLAKTLPQVAAKLPIWQMRCLQHCLAERQLNQALRQLSQQPDQHFCDGALQYLGVIPQVIACRWPAAHSRPVFVCNHPTGGLDGLLLIALLQKRYPDLQVIANNVLQVVAPLASFILPVPVFAKPAAAIPQLTTAFASNCPLLIFPAGRTGRRNAQQQIDDGIWAKLAVTLSLRAQRTLTLLHIDSHNSRLFYAIATLRNALHITTNLEMFLLSREMLKPAVKQPRIFVDIPMHPIELEALADSDWQRAQRLKQRGMQLPVIYKEQQDAAGYTSCSRRTR</sequence>
<name>A0ABQ2WSQ1_9ALTE</name>
<dbReference type="Pfam" id="PF05742">
    <property type="entry name" value="TANGO2"/>
    <property type="match status" value="1"/>
</dbReference>
<dbReference type="PANTHER" id="PTHR17985">
    <property type="entry name" value="SER/THR-RICH PROTEIN T10 IN DGCR REGION"/>
    <property type="match status" value="1"/>
</dbReference>
<dbReference type="PANTHER" id="PTHR17985:SF8">
    <property type="entry name" value="TRANSPORT AND GOLGI ORGANIZATION PROTEIN 2 HOMOLOG"/>
    <property type="match status" value="1"/>
</dbReference>
<evidence type="ECO:0000313" key="3">
    <source>
        <dbReference type="Proteomes" id="UP000634667"/>
    </source>
</evidence>